<dbReference type="Pfam" id="PF20256">
    <property type="entry name" value="MoCoBD_2"/>
    <property type="match status" value="1"/>
</dbReference>
<dbReference type="InterPro" id="IPR046867">
    <property type="entry name" value="AldOxase/xan_DH_MoCoBD2"/>
</dbReference>
<dbReference type="Pfam" id="PF01315">
    <property type="entry name" value="Ald_Xan_dh_C"/>
    <property type="match status" value="1"/>
</dbReference>
<evidence type="ECO:0000256" key="1">
    <source>
        <dbReference type="SAM" id="MobiDB-lite"/>
    </source>
</evidence>
<dbReference type="InterPro" id="IPR008274">
    <property type="entry name" value="AldOxase/xan_DH_MoCoBD1"/>
</dbReference>
<dbReference type="InterPro" id="IPR037165">
    <property type="entry name" value="AldOxase/xan_DH_Mopterin-bd_sf"/>
</dbReference>
<dbReference type="PANTHER" id="PTHR11908">
    <property type="entry name" value="XANTHINE DEHYDROGENASE"/>
    <property type="match status" value="1"/>
</dbReference>
<dbReference type="GO" id="GO:0005506">
    <property type="term" value="F:iron ion binding"/>
    <property type="evidence" value="ECO:0007669"/>
    <property type="project" value="InterPro"/>
</dbReference>
<feature type="domain" description="Aldehyde oxidase/xanthine dehydrogenase a/b hammerhead" evidence="2">
    <location>
        <begin position="34"/>
        <end position="140"/>
    </location>
</feature>
<dbReference type="InterPro" id="IPR036856">
    <property type="entry name" value="Ald_Oxase/Xan_DH_a/b_sf"/>
</dbReference>
<dbReference type="AlphaFoldDB" id="A0A346Y1F6"/>
<evidence type="ECO:0000259" key="2">
    <source>
        <dbReference type="SMART" id="SM01008"/>
    </source>
</evidence>
<dbReference type="InterPro" id="IPR017609">
    <property type="entry name" value="Xanthine_dehydrogenase_dsu"/>
</dbReference>
<feature type="region of interest" description="Disordered" evidence="1">
    <location>
        <begin position="1"/>
        <end position="32"/>
    </location>
</feature>
<dbReference type="PANTHER" id="PTHR11908:SF157">
    <property type="entry name" value="XANTHINE DEHYDROGENASE SUBUNIT D-RELATED"/>
    <property type="match status" value="1"/>
</dbReference>
<dbReference type="InterPro" id="IPR016208">
    <property type="entry name" value="Ald_Oxase/xanthine_DH-like"/>
</dbReference>
<dbReference type="SUPFAM" id="SSF56003">
    <property type="entry name" value="Molybdenum cofactor-binding domain"/>
    <property type="match status" value="1"/>
</dbReference>
<dbReference type="GO" id="GO:0016491">
    <property type="term" value="F:oxidoreductase activity"/>
    <property type="evidence" value="ECO:0007669"/>
    <property type="project" value="InterPro"/>
</dbReference>
<dbReference type="SMART" id="SM01008">
    <property type="entry name" value="Ald_Xan_dh_C"/>
    <property type="match status" value="1"/>
</dbReference>
<organism evidence="3 4">
    <name type="scientific">Euzebya pacifica</name>
    <dbReference type="NCBI Taxonomy" id="1608957"/>
    <lineage>
        <taxon>Bacteria</taxon>
        <taxon>Bacillati</taxon>
        <taxon>Actinomycetota</taxon>
        <taxon>Nitriliruptoria</taxon>
        <taxon>Euzebyales</taxon>
    </lineage>
</organism>
<dbReference type="Pfam" id="PF02738">
    <property type="entry name" value="MoCoBD_1"/>
    <property type="match status" value="1"/>
</dbReference>
<dbReference type="RefSeq" id="WP_114592669.1">
    <property type="nucleotide sequence ID" value="NZ_CP031165.1"/>
</dbReference>
<dbReference type="Gene3D" id="3.90.1170.50">
    <property type="entry name" value="Aldehyde oxidase/xanthine dehydrogenase, a/b hammerhead"/>
    <property type="match status" value="1"/>
</dbReference>
<dbReference type="KEGG" id="euz:DVS28_a3630"/>
<keyword evidence="4" id="KW-1185">Reference proteome</keyword>
<gene>
    <name evidence="3" type="ORF">DVS28_a3630</name>
</gene>
<accession>A0A346Y1F6</accession>
<name>A0A346Y1F6_9ACTN</name>
<dbReference type="SUPFAM" id="SSF54665">
    <property type="entry name" value="CO dehydrogenase molybdoprotein N-domain-like"/>
    <property type="match status" value="1"/>
</dbReference>
<feature type="compositionally biased region" description="Low complexity" evidence="1">
    <location>
        <begin position="8"/>
        <end position="22"/>
    </location>
</feature>
<dbReference type="Proteomes" id="UP000264006">
    <property type="component" value="Chromosome"/>
</dbReference>
<dbReference type="EMBL" id="CP031165">
    <property type="protein sequence ID" value="AXV08303.1"/>
    <property type="molecule type" value="Genomic_DNA"/>
</dbReference>
<sequence length="790" mass="82863">MIVTGLSDTATPTTPLTGALGDSADRPDGMPKVTGDFAFSSDLHAEGMLWGRTLRSPHAAARIRSIDTSRATAMAGVHAVLLAEDVPGSPTYGMEHRDQPVFASDVVRYHGEPVAAVAADHPELAVRALAAIEVDYEPLIPLADADAAITAPPIHPDGNVFRHIPLRHGDPDGVDTSDLVTVEGTYEVGMQDQAFLGPESGMAIPDGDGGVDLWISTQWLHVDRDQVADCLGLPRGKVRLALAGVGGAFGGREDVSLQIHACLLALATGRPVKMLYSREESFYGHVHRHPARLWYRHHATRDGDLVKVEARVLLDGGAYASSSTAVIANATCFAAGPYRIPHAAIDGWAVRTNNPPCGAMRGFGAVQTCFAHEAQMDRLAEALDMDPVALRLRNALATGDTLLTGQVITGTAPVKEVIEAAMAHPLPPVHSGDDPPQLLPGGTGMTSTADHVRRGVGMAVGFKNLMFSEGFDDHSTAAVTLELDANGHPVATAQCAAAEVGQGFHTLALQILRSELGVQQVMLGPTDTSIGSAGSTSASRQTWMSGGAVQLACHAVRDELFARASARWDIPTAGARRRMLALRDGEVVEVDGARRIPLADLLADGPIRMIREHHHPPTEPLDANGQGNAHVSFAFAAHRAVVDVDPDLGLLRVVQVTTGQDVGRVLNPRAVVGQIEGGIAQGVGLAIMEEVLVHDGLVRNPSFTDYLIPTMLDMPEVLATVIEQPEPGAPFGAKGVGEPPTISSTPAVVAAIRDATGAALIRVPVRPQDIALPSMASGSASAPADGAEAR</sequence>
<dbReference type="Gene3D" id="3.30.365.10">
    <property type="entry name" value="Aldehyde oxidase/xanthine dehydrogenase, molybdopterin binding domain"/>
    <property type="match status" value="4"/>
</dbReference>
<dbReference type="NCBIfam" id="TIGR03196">
    <property type="entry name" value="pucD"/>
    <property type="match status" value="1"/>
</dbReference>
<reference evidence="3 4" key="1">
    <citation type="submission" date="2018-09" db="EMBL/GenBank/DDBJ databases">
        <title>Complete genome sequence of Euzebya sp. DY32-46 isolated from seawater of Pacific Ocean.</title>
        <authorList>
            <person name="Xu L."/>
            <person name="Wu Y.-H."/>
            <person name="Xu X.-W."/>
        </authorList>
    </citation>
    <scope>NUCLEOTIDE SEQUENCE [LARGE SCALE GENOMIC DNA]</scope>
    <source>
        <strain evidence="3 4">DY32-46</strain>
    </source>
</reference>
<proteinExistence type="predicted"/>
<protein>
    <submittedName>
        <fullName evidence="3">Xanthine dehydrogenase, molybdenum binding subunit</fullName>
    </submittedName>
</protein>
<dbReference type="OrthoDB" id="135295at2"/>
<evidence type="ECO:0000313" key="4">
    <source>
        <dbReference type="Proteomes" id="UP000264006"/>
    </source>
</evidence>
<evidence type="ECO:0000313" key="3">
    <source>
        <dbReference type="EMBL" id="AXV08303.1"/>
    </source>
</evidence>
<dbReference type="InterPro" id="IPR000674">
    <property type="entry name" value="Ald_Oxase/Xan_DH_a/b"/>
</dbReference>